<dbReference type="AlphaFoldDB" id="A0A6C0L872"/>
<feature type="transmembrane region" description="Helical" evidence="1">
    <location>
        <begin position="68"/>
        <end position="95"/>
    </location>
</feature>
<protein>
    <submittedName>
        <fullName evidence="2">Uncharacterized protein</fullName>
    </submittedName>
</protein>
<keyword evidence="1" id="KW-0472">Membrane</keyword>
<evidence type="ECO:0000313" key="2">
    <source>
        <dbReference type="EMBL" id="QHU26627.1"/>
    </source>
</evidence>
<keyword evidence="1" id="KW-0812">Transmembrane</keyword>
<sequence>MDVENHEDIDDTNYVENPMRVEIMPVAEVVGIEVISEVLIEQKRNSEDSENSESINTNTLTLTFNQKLWFWFNFGGALFICLAFLTGFILLLVWFNDPEVFGPVNY</sequence>
<dbReference type="EMBL" id="MN740443">
    <property type="protein sequence ID" value="QHU26627.1"/>
    <property type="molecule type" value="Genomic_DNA"/>
</dbReference>
<proteinExistence type="predicted"/>
<organism evidence="2">
    <name type="scientific">viral metagenome</name>
    <dbReference type="NCBI Taxonomy" id="1070528"/>
    <lineage>
        <taxon>unclassified sequences</taxon>
        <taxon>metagenomes</taxon>
        <taxon>organismal metagenomes</taxon>
    </lineage>
</organism>
<keyword evidence="1" id="KW-1133">Transmembrane helix</keyword>
<accession>A0A6C0L872</accession>
<name>A0A6C0L872_9ZZZZ</name>
<reference evidence="2" key="1">
    <citation type="journal article" date="2020" name="Nature">
        <title>Giant virus diversity and host interactions through global metagenomics.</title>
        <authorList>
            <person name="Schulz F."/>
            <person name="Roux S."/>
            <person name="Paez-Espino D."/>
            <person name="Jungbluth S."/>
            <person name="Walsh D.A."/>
            <person name="Denef V.J."/>
            <person name="McMahon K.D."/>
            <person name="Konstantinidis K.T."/>
            <person name="Eloe-Fadrosh E.A."/>
            <person name="Kyrpides N.C."/>
            <person name="Woyke T."/>
        </authorList>
    </citation>
    <scope>NUCLEOTIDE SEQUENCE</scope>
    <source>
        <strain evidence="2">GVMAG-M-3300027759-42</strain>
    </source>
</reference>
<evidence type="ECO:0000256" key="1">
    <source>
        <dbReference type="SAM" id="Phobius"/>
    </source>
</evidence>